<name>A0A0H2R2K6_9AGAM</name>
<accession>A0A0H2R2K6</accession>
<evidence type="ECO:0000313" key="2">
    <source>
        <dbReference type="EMBL" id="KLO05990.1"/>
    </source>
</evidence>
<dbReference type="InParanoid" id="A0A0H2R2K6"/>
<dbReference type="InterPro" id="IPR032675">
    <property type="entry name" value="LRR_dom_sf"/>
</dbReference>
<feature type="region of interest" description="Disordered" evidence="1">
    <location>
        <begin position="76"/>
        <end position="98"/>
    </location>
</feature>
<dbReference type="Gene3D" id="1.20.1280.50">
    <property type="match status" value="1"/>
</dbReference>
<evidence type="ECO:0000313" key="3">
    <source>
        <dbReference type="Proteomes" id="UP000053477"/>
    </source>
</evidence>
<dbReference type="Proteomes" id="UP000053477">
    <property type="component" value="Unassembled WGS sequence"/>
</dbReference>
<reference evidence="2 3" key="1">
    <citation type="submission" date="2015-04" db="EMBL/GenBank/DDBJ databases">
        <title>Complete genome sequence of Schizopora paradoxa KUC8140, a cosmopolitan wood degrader in East Asia.</title>
        <authorList>
            <consortium name="DOE Joint Genome Institute"/>
            <person name="Min B."/>
            <person name="Park H."/>
            <person name="Jang Y."/>
            <person name="Kim J.-J."/>
            <person name="Kim K.H."/>
            <person name="Pangilinan J."/>
            <person name="Lipzen A."/>
            <person name="Riley R."/>
            <person name="Grigoriev I.V."/>
            <person name="Spatafora J.W."/>
            <person name="Choi I.-G."/>
        </authorList>
    </citation>
    <scope>NUCLEOTIDE SEQUENCE [LARGE SCALE GENOMIC DNA]</scope>
    <source>
        <strain evidence="2 3">KUC8140</strain>
    </source>
</reference>
<dbReference type="Gene3D" id="3.80.10.10">
    <property type="entry name" value="Ribonuclease Inhibitor"/>
    <property type="match status" value="1"/>
</dbReference>
<protein>
    <submittedName>
        <fullName evidence="2">Uncharacterized protein</fullName>
    </submittedName>
</protein>
<dbReference type="OrthoDB" id="2909371at2759"/>
<evidence type="ECO:0000256" key="1">
    <source>
        <dbReference type="SAM" id="MobiDB-lite"/>
    </source>
</evidence>
<dbReference type="AlphaFoldDB" id="A0A0H2R2K6"/>
<dbReference type="EMBL" id="KQ086248">
    <property type="protein sequence ID" value="KLO05990.1"/>
    <property type="molecule type" value="Genomic_DNA"/>
</dbReference>
<organism evidence="2 3">
    <name type="scientific">Schizopora paradoxa</name>
    <dbReference type="NCBI Taxonomy" id="27342"/>
    <lineage>
        <taxon>Eukaryota</taxon>
        <taxon>Fungi</taxon>
        <taxon>Dikarya</taxon>
        <taxon>Basidiomycota</taxon>
        <taxon>Agaricomycotina</taxon>
        <taxon>Agaricomycetes</taxon>
        <taxon>Hymenochaetales</taxon>
        <taxon>Schizoporaceae</taxon>
        <taxon>Schizopora</taxon>
    </lineage>
</organism>
<proteinExistence type="predicted"/>
<keyword evidence="3" id="KW-1185">Reference proteome</keyword>
<gene>
    <name evidence="2" type="ORF">SCHPADRAFT_933326</name>
</gene>
<sequence>MSQSQSLPGDPPILKLNDHPPFCKTKCDQSKDFSNRGGPFDEAQSNCVFGFEQMHTLRDHGSLKTSLSHSLLHMAAGHPDNVSKSDTTSPDLERANSAIPKTSSITSLNPDVLLEIFEHECSTPASIVPGESTAPALVFSQVCKSWRSLILAQSILWSSLSWGKKIEENIDDEGEPKEAITADERFVDLWNLYLSRSGQALLDVSLQLYDHDIPEVREHLVDSIFNQQNRLKRFRLFCAQGTLPEGNGYILNSAPRLEVLDIKVSEFDYIFQPVSQKKKAITVDMSGFSMLQEVYLSGDVFVKEQLNGLNLLQTACMWPNNVIGAGSPAPRSLATSTSSLFQFLNTARHLHSMNSVIKLADIVPPSSQRLLLSHLCALNLVMYTGNIEALDSLLGNLEVPWLDSLRLMFTNSRGWRGPPGIHRRWRLTNGSVLKTVKSLTLTSGWFRNPVDDEDIRTLLQCTPALEDLQIHTEDITSQVLLLLTLQPLENASRNLCTRLEDLLLIHDESTVHRISPESIIDLISSRWRPTQENRAEMVSGSTNSPGMIYVFLKLKVADGQTDLSSIEPIRSFIRQGLNFRMLSM</sequence>